<dbReference type="Gene3D" id="3.30.9.10">
    <property type="entry name" value="D-Amino Acid Oxidase, subunit A, domain 2"/>
    <property type="match status" value="1"/>
</dbReference>
<dbReference type="EMBL" id="BMCH01000004">
    <property type="protein sequence ID" value="GGC32891.1"/>
    <property type="molecule type" value="Genomic_DNA"/>
</dbReference>
<proteinExistence type="predicted"/>
<keyword evidence="4" id="KW-1185">Reference proteome</keyword>
<name>A0ABQ1M498_9PROT</name>
<sequence length="414" mass="45618">MSRIVIIGGGIIGRAAAYRLQKSGHAVTLAAIPDLQPASWGNAGHIATEQITPLAHFSTMRRALTERFPAGPVAIDWQRPATLLPWSLRFMRACLPDQTARGDAALGRLMRHALPAWERLVTDLGAPDLLDRHGVVKLWEGPRARDVQLAAQSADHGTARVMPLFEAEFSAIRDRIAVPLDAGLRYQGTAHVTDPRRVLDTLLEAFLHAGGRSIEAEALSLQRRDSVICVETTRGAQEADHVVLACGVRSAKLVPFLRVPLIAERGYHIQWAHGGNWALPNLIFENRALVVTRFGTQLRATSFVEFTSPDSLPDPRKWLWLEDQVRRLGLPVASPFTRWHGARPTLPDYLPAIGPSRTMPGLHVAYGHNHLGLTLAAITAEMLADSVAGRAPMRAFSPDRFGRPLFRKMRKQCS</sequence>
<dbReference type="PANTHER" id="PTHR13847:SF289">
    <property type="entry name" value="GLYCINE OXIDASE"/>
    <property type="match status" value="1"/>
</dbReference>
<dbReference type="InterPro" id="IPR036188">
    <property type="entry name" value="FAD/NAD-bd_sf"/>
</dbReference>
<dbReference type="PANTHER" id="PTHR13847">
    <property type="entry name" value="SARCOSINE DEHYDROGENASE-RELATED"/>
    <property type="match status" value="1"/>
</dbReference>
<evidence type="ECO:0000256" key="1">
    <source>
        <dbReference type="ARBA" id="ARBA00023002"/>
    </source>
</evidence>
<dbReference type="Pfam" id="PF01266">
    <property type="entry name" value="DAO"/>
    <property type="match status" value="1"/>
</dbReference>
<gene>
    <name evidence="3" type="ORF">GCM10007207_17990</name>
</gene>
<evidence type="ECO:0000259" key="2">
    <source>
        <dbReference type="Pfam" id="PF01266"/>
    </source>
</evidence>
<dbReference type="InterPro" id="IPR006076">
    <property type="entry name" value="FAD-dep_OxRdtase"/>
</dbReference>
<reference evidence="4" key="1">
    <citation type="journal article" date="2019" name="Int. J. Syst. Evol. Microbiol.">
        <title>The Global Catalogue of Microorganisms (GCM) 10K type strain sequencing project: providing services to taxonomists for standard genome sequencing and annotation.</title>
        <authorList>
            <consortium name="The Broad Institute Genomics Platform"/>
            <consortium name="The Broad Institute Genome Sequencing Center for Infectious Disease"/>
            <person name="Wu L."/>
            <person name="Ma J."/>
        </authorList>
    </citation>
    <scope>NUCLEOTIDE SEQUENCE [LARGE SCALE GENOMIC DNA]</scope>
    <source>
        <strain evidence="4">CCM 7132</strain>
    </source>
</reference>
<evidence type="ECO:0000313" key="3">
    <source>
        <dbReference type="EMBL" id="GGC32891.1"/>
    </source>
</evidence>
<accession>A0ABQ1M498</accession>
<comment type="caution">
    <text evidence="3">The sequence shown here is derived from an EMBL/GenBank/DDBJ whole genome shotgun (WGS) entry which is preliminary data.</text>
</comment>
<keyword evidence="1" id="KW-0560">Oxidoreductase</keyword>
<dbReference type="RefSeq" id="WP_229719788.1">
    <property type="nucleotide sequence ID" value="NZ_BMCH01000004.1"/>
</dbReference>
<evidence type="ECO:0000313" key="4">
    <source>
        <dbReference type="Proteomes" id="UP000637769"/>
    </source>
</evidence>
<dbReference type="Proteomes" id="UP000637769">
    <property type="component" value="Unassembled WGS sequence"/>
</dbReference>
<dbReference type="Gene3D" id="3.50.50.60">
    <property type="entry name" value="FAD/NAD(P)-binding domain"/>
    <property type="match status" value="2"/>
</dbReference>
<feature type="domain" description="FAD dependent oxidoreductase" evidence="2">
    <location>
        <begin position="3"/>
        <end position="385"/>
    </location>
</feature>
<dbReference type="SUPFAM" id="SSF51905">
    <property type="entry name" value="FAD/NAD(P)-binding domain"/>
    <property type="match status" value="1"/>
</dbReference>
<organism evidence="3 4">
    <name type="scientific">Asaia siamensis</name>
    <dbReference type="NCBI Taxonomy" id="110479"/>
    <lineage>
        <taxon>Bacteria</taxon>
        <taxon>Pseudomonadati</taxon>
        <taxon>Pseudomonadota</taxon>
        <taxon>Alphaproteobacteria</taxon>
        <taxon>Acetobacterales</taxon>
        <taxon>Acetobacteraceae</taxon>
        <taxon>Asaia</taxon>
    </lineage>
</organism>
<protein>
    <submittedName>
        <fullName evidence="3">Cytochrome c4</fullName>
    </submittedName>
</protein>